<dbReference type="InterPro" id="IPR004821">
    <property type="entry name" value="Cyt_trans-like"/>
</dbReference>
<dbReference type="EMBL" id="LR743588">
    <property type="protein sequence ID" value="CAA2613993.1"/>
    <property type="molecule type" value="Genomic_DNA"/>
</dbReference>
<organism evidence="3">
    <name type="scientific">Spirodela intermedia</name>
    <name type="common">Intermediate duckweed</name>
    <dbReference type="NCBI Taxonomy" id="51605"/>
    <lineage>
        <taxon>Eukaryota</taxon>
        <taxon>Viridiplantae</taxon>
        <taxon>Streptophyta</taxon>
        <taxon>Embryophyta</taxon>
        <taxon>Tracheophyta</taxon>
        <taxon>Spermatophyta</taxon>
        <taxon>Magnoliopsida</taxon>
        <taxon>Liliopsida</taxon>
        <taxon>Araceae</taxon>
        <taxon>Lemnoideae</taxon>
        <taxon>Spirodela</taxon>
    </lineage>
</organism>
<dbReference type="AlphaFoldDB" id="A0A7I8I830"/>
<name>A0A7I8I830_SPIIN</name>
<dbReference type="NCBIfam" id="TIGR00125">
    <property type="entry name" value="cyt_tran_rel"/>
    <property type="match status" value="1"/>
</dbReference>
<dbReference type="PANTHER" id="PTHR10695">
    <property type="entry name" value="DEPHOSPHO-COA KINASE-RELATED"/>
    <property type="match status" value="1"/>
</dbReference>
<dbReference type="Gene3D" id="3.40.50.620">
    <property type="entry name" value="HUPs"/>
    <property type="match status" value="1"/>
</dbReference>
<evidence type="ECO:0000259" key="2">
    <source>
        <dbReference type="Pfam" id="PF01467"/>
    </source>
</evidence>
<dbReference type="GO" id="GO:0015937">
    <property type="term" value="P:coenzyme A biosynthetic process"/>
    <property type="evidence" value="ECO:0007669"/>
    <property type="project" value="TreeGrafter"/>
</dbReference>
<evidence type="ECO:0000313" key="3">
    <source>
        <dbReference type="EMBL" id="CAA2613993.1"/>
    </source>
</evidence>
<reference evidence="3 4" key="1">
    <citation type="submission" date="2019-12" db="EMBL/GenBank/DDBJ databases">
        <authorList>
            <person name="Scholz U."/>
            <person name="Mascher M."/>
            <person name="Fiebig A."/>
        </authorList>
    </citation>
    <scope>NUCLEOTIDE SEQUENCE</scope>
</reference>
<dbReference type="PANTHER" id="PTHR10695:SF46">
    <property type="entry name" value="BIFUNCTIONAL COENZYME A SYNTHASE-RELATED"/>
    <property type="match status" value="1"/>
</dbReference>
<dbReference type="SUPFAM" id="SSF52374">
    <property type="entry name" value="Nucleotidylyl transferase"/>
    <property type="match status" value="1"/>
</dbReference>
<protein>
    <recommendedName>
        <fullName evidence="2">Cytidyltransferase-like domain-containing protein</fullName>
    </recommendedName>
</protein>
<dbReference type="Proteomes" id="UP001189122">
    <property type="component" value="Unassembled WGS sequence"/>
</dbReference>
<evidence type="ECO:0000256" key="1">
    <source>
        <dbReference type="ARBA" id="ARBA00004724"/>
    </source>
</evidence>
<dbReference type="GO" id="GO:0004595">
    <property type="term" value="F:pantetheine-phosphate adenylyltransferase activity"/>
    <property type="evidence" value="ECO:0007669"/>
    <property type="project" value="TreeGrafter"/>
</dbReference>
<comment type="pathway">
    <text evidence="1">Cofactor biosynthesis; coenzyme A biosynthesis.</text>
</comment>
<sequence length="200" mass="21404">MSGDVSALAALEKSPFPNPVGTTGASDCYSAVVLGGTFDRLHDGHRHLLKASADLARERIVVGVCAGAMLAKKELSDMIEPIEVRMKAVEDISSSLQSIKPGLTVQVEPIIDPYGPSIVDDKLDAIIVSKETLTGGLSVNKRRSEKGLQQLQVEVVDLLPSELNGEKLSSSMLRRLAAEKIKREQAGCEKTIPSQTSKDP</sequence>
<accession>A0A7I8I830</accession>
<dbReference type="GO" id="GO:0004140">
    <property type="term" value="F:dephospho-CoA kinase activity"/>
    <property type="evidence" value="ECO:0007669"/>
    <property type="project" value="TreeGrafter"/>
</dbReference>
<feature type="domain" description="Cytidyltransferase-like" evidence="2">
    <location>
        <begin position="33"/>
        <end position="175"/>
    </location>
</feature>
<dbReference type="NCBIfam" id="NF001985">
    <property type="entry name" value="PRK00777.1"/>
    <property type="match status" value="1"/>
</dbReference>
<keyword evidence="4" id="KW-1185">Reference proteome</keyword>
<evidence type="ECO:0000313" key="4">
    <source>
        <dbReference type="Proteomes" id="UP001189122"/>
    </source>
</evidence>
<proteinExistence type="predicted"/>
<dbReference type="Pfam" id="PF01467">
    <property type="entry name" value="CTP_transf_like"/>
    <property type="match status" value="1"/>
</dbReference>
<dbReference type="InterPro" id="IPR014729">
    <property type="entry name" value="Rossmann-like_a/b/a_fold"/>
</dbReference>
<dbReference type="FunFam" id="3.40.50.620:FF:000089">
    <property type="entry name" value="Bifunctional coenzyme A synthase"/>
    <property type="match status" value="1"/>
</dbReference>
<dbReference type="EMBL" id="CACRZD030000001">
    <property type="protein sequence ID" value="CAA6653807.1"/>
    <property type="molecule type" value="Genomic_DNA"/>
</dbReference>
<gene>
    <name evidence="3" type="ORF">SI7747_01000397</name>
</gene>
<dbReference type="CDD" id="cd02164">
    <property type="entry name" value="PPAT_CoAS"/>
    <property type="match status" value="1"/>
</dbReference>